<organism evidence="1 2">
    <name type="scientific">Zobellella taiwanensis</name>
    <dbReference type="NCBI Taxonomy" id="347535"/>
    <lineage>
        <taxon>Bacteria</taxon>
        <taxon>Pseudomonadati</taxon>
        <taxon>Pseudomonadota</taxon>
        <taxon>Gammaproteobacteria</taxon>
        <taxon>Aeromonadales</taxon>
        <taxon>Aeromonadaceae</taxon>
        <taxon>Zobellella</taxon>
    </lineage>
</organism>
<dbReference type="Proteomes" id="UP000242181">
    <property type="component" value="Unassembled WGS sequence"/>
</dbReference>
<proteinExistence type="predicted"/>
<keyword evidence="2" id="KW-1185">Reference proteome</keyword>
<evidence type="ECO:0000313" key="2">
    <source>
        <dbReference type="Proteomes" id="UP000242181"/>
    </source>
</evidence>
<accession>A0A2P7RDH8</accession>
<dbReference type="Pfam" id="PF11227">
    <property type="entry name" value="DUF3025"/>
    <property type="match status" value="1"/>
</dbReference>
<dbReference type="AlphaFoldDB" id="A0A2P7RDH8"/>
<gene>
    <name evidence="1" type="ORF">C7I36_00100</name>
</gene>
<sequence length="256" mass="29340">MDWDPDFTHLNPILGQLAGLIALDLPAWPDPAELSRRLAPSGLRFIDDTRFAALGCYYEEAVARGEVPTRTANWHDMFGAVIWHLFPHTKSLLNRLHMADIARQGARQRTPRRDRITHFDECGLVLAVPDAAEAEALLHAHDWHALFIGQRARWGRDWQPFIFGHALYEQALAPFIGLTAKTVVLEMPADFFALPRAGRYRALDRQLASELDARALFDRPRPLRPLPLLGIPGWWPDNEDPGFYHNRDYFRPRREG</sequence>
<dbReference type="InterPro" id="IPR021390">
    <property type="entry name" value="DUF3025"/>
</dbReference>
<comment type="caution">
    <text evidence="1">The sequence shown here is derived from an EMBL/GenBank/DDBJ whole genome shotgun (WGS) entry which is preliminary data.</text>
</comment>
<dbReference type="RefSeq" id="WP_106451719.1">
    <property type="nucleotide sequence ID" value="NZ_PXYH01000001.1"/>
</dbReference>
<name>A0A2P7RDH8_9GAMM</name>
<reference evidence="1 2" key="1">
    <citation type="submission" date="2018-03" db="EMBL/GenBank/DDBJ databases">
        <title>The draft genome of Zobellella taiwanensis JCM 13381.</title>
        <authorList>
            <person name="Liu L."/>
            <person name="Li L."/>
            <person name="Wang T."/>
            <person name="Zhang X."/>
            <person name="Liang L."/>
        </authorList>
    </citation>
    <scope>NUCLEOTIDE SEQUENCE [LARGE SCALE GENOMIC DNA]</scope>
    <source>
        <strain evidence="1 2">JCM 13381</strain>
    </source>
</reference>
<dbReference type="EMBL" id="PXYH01000001">
    <property type="protein sequence ID" value="PSJ48265.1"/>
    <property type="molecule type" value="Genomic_DNA"/>
</dbReference>
<protein>
    <submittedName>
        <fullName evidence="1">DUF3025 domain-containing protein</fullName>
    </submittedName>
</protein>
<dbReference type="OrthoDB" id="5292474at2"/>
<evidence type="ECO:0000313" key="1">
    <source>
        <dbReference type="EMBL" id="PSJ48265.1"/>
    </source>
</evidence>